<dbReference type="Pfam" id="PF13279">
    <property type="entry name" value="4HBT_2"/>
    <property type="match status" value="1"/>
</dbReference>
<organism evidence="1 2">
    <name type="scientific">Palleronia caenipelagi</name>
    <dbReference type="NCBI Taxonomy" id="2489174"/>
    <lineage>
        <taxon>Bacteria</taxon>
        <taxon>Pseudomonadati</taxon>
        <taxon>Pseudomonadota</taxon>
        <taxon>Alphaproteobacteria</taxon>
        <taxon>Rhodobacterales</taxon>
        <taxon>Roseobacteraceae</taxon>
        <taxon>Palleronia</taxon>
    </lineage>
</organism>
<proteinExistence type="predicted"/>
<dbReference type="InterPro" id="IPR051490">
    <property type="entry name" value="THEM6_lcsJ_thioesterase"/>
</dbReference>
<accession>A0A547Q2N6</accession>
<protein>
    <submittedName>
        <fullName evidence="1">Acyl-CoA thioesterase</fullName>
    </submittedName>
</protein>
<dbReference type="Gene3D" id="3.10.129.10">
    <property type="entry name" value="Hotdog Thioesterase"/>
    <property type="match status" value="1"/>
</dbReference>
<dbReference type="Proteomes" id="UP000318590">
    <property type="component" value="Unassembled WGS sequence"/>
</dbReference>
<dbReference type="RefSeq" id="WP_142834697.1">
    <property type="nucleotide sequence ID" value="NZ_VFSV01000014.1"/>
</dbReference>
<evidence type="ECO:0000313" key="1">
    <source>
        <dbReference type="EMBL" id="TRD20643.1"/>
    </source>
</evidence>
<sequence>MYPILRLAKELYVHRNDPPLEIFDTHVSHHICWPNDIDIWMELNNGRTLTLFDLGRVVMFKRLGINDLIIRKKWAGTVAGSSIRYRRRVTTFMKLEMRSRVIGWDERFIYLEQGMYHKGECTSHVLMRTAVTDRTRIIPTAEVAAALGASPESPPLPGWVQNFADAAGERPWPPHL</sequence>
<name>A0A547Q2N6_9RHOB</name>
<reference evidence="1 2" key="1">
    <citation type="submission" date="2019-06" db="EMBL/GenBank/DDBJ databases">
        <title>Paenimaribius caenipelagi gen. nov., sp. nov., isolated from a tidal flat.</title>
        <authorList>
            <person name="Yoon J.-H."/>
        </authorList>
    </citation>
    <scope>NUCLEOTIDE SEQUENCE [LARGE SCALE GENOMIC DNA]</scope>
    <source>
        <strain evidence="1 2">JBTF-M29</strain>
    </source>
</reference>
<dbReference type="PANTHER" id="PTHR12475">
    <property type="match status" value="1"/>
</dbReference>
<dbReference type="OrthoDB" id="3727779at2"/>
<comment type="caution">
    <text evidence="1">The sequence shown here is derived from an EMBL/GenBank/DDBJ whole genome shotgun (WGS) entry which is preliminary data.</text>
</comment>
<dbReference type="SUPFAM" id="SSF54637">
    <property type="entry name" value="Thioesterase/thiol ester dehydrase-isomerase"/>
    <property type="match status" value="1"/>
</dbReference>
<keyword evidence="2" id="KW-1185">Reference proteome</keyword>
<evidence type="ECO:0000313" key="2">
    <source>
        <dbReference type="Proteomes" id="UP000318590"/>
    </source>
</evidence>
<dbReference type="EMBL" id="VFSV01000014">
    <property type="protein sequence ID" value="TRD20643.1"/>
    <property type="molecule type" value="Genomic_DNA"/>
</dbReference>
<dbReference type="InterPro" id="IPR029069">
    <property type="entry name" value="HotDog_dom_sf"/>
</dbReference>
<dbReference type="AlphaFoldDB" id="A0A547Q2N6"/>
<gene>
    <name evidence="1" type="ORF">FEV53_10120</name>
</gene>
<dbReference type="PANTHER" id="PTHR12475:SF4">
    <property type="entry name" value="PROTEIN THEM6"/>
    <property type="match status" value="1"/>
</dbReference>
<dbReference type="CDD" id="cd00586">
    <property type="entry name" value="4HBT"/>
    <property type="match status" value="1"/>
</dbReference>